<evidence type="ECO:0000313" key="2">
    <source>
        <dbReference type="Proteomes" id="UP001589702"/>
    </source>
</evidence>
<proteinExistence type="predicted"/>
<dbReference type="RefSeq" id="WP_234749679.1">
    <property type="nucleotide sequence ID" value="NZ_BAAAWN010000001.1"/>
</dbReference>
<name>A0ABV5Y577_ARTRM</name>
<protein>
    <submittedName>
        <fullName evidence="1">Uncharacterized protein</fullName>
    </submittedName>
</protein>
<comment type="caution">
    <text evidence="1">The sequence shown here is derived from an EMBL/GenBank/DDBJ whole genome shotgun (WGS) entry which is preliminary data.</text>
</comment>
<reference evidence="1 2" key="1">
    <citation type="submission" date="2024-09" db="EMBL/GenBank/DDBJ databases">
        <authorList>
            <person name="Sun Q."/>
            <person name="Mori K."/>
        </authorList>
    </citation>
    <scope>NUCLEOTIDE SEQUENCE [LARGE SCALE GENOMIC DNA]</scope>
    <source>
        <strain evidence="1 2">JCM 1334</strain>
    </source>
</reference>
<sequence length="69" mass="7353">MFGLEWAAFCLIYLAVLTRGVRKQLSDLALVLAGRHRVSAFDVDPAEYVTAGTVPGSPANYNAGRPTGT</sequence>
<accession>A0ABV5Y577</accession>
<dbReference type="EMBL" id="JBHMBC010000040">
    <property type="protein sequence ID" value="MFB9822151.1"/>
    <property type="molecule type" value="Genomic_DNA"/>
</dbReference>
<keyword evidence="2" id="KW-1185">Reference proteome</keyword>
<organism evidence="1 2">
    <name type="scientific">Arthrobacter ramosus</name>
    <dbReference type="NCBI Taxonomy" id="1672"/>
    <lineage>
        <taxon>Bacteria</taxon>
        <taxon>Bacillati</taxon>
        <taxon>Actinomycetota</taxon>
        <taxon>Actinomycetes</taxon>
        <taxon>Micrococcales</taxon>
        <taxon>Micrococcaceae</taxon>
        <taxon>Arthrobacter</taxon>
    </lineage>
</organism>
<gene>
    <name evidence="1" type="ORF">ACFFP1_22015</name>
</gene>
<dbReference type="Proteomes" id="UP001589702">
    <property type="component" value="Unassembled WGS sequence"/>
</dbReference>
<evidence type="ECO:0000313" key="1">
    <source>
        <dbReference type="EMBL" id="MFB9822151.1"/>
    </source>
</evidence>